<proteinExistence type="inferred from homology"/>
<dbReference type="PANTHER" id="PTHR24320">
    <property type="entry name" value="RETINOL DEHYDROGENASE"/>
    <property type="match status" value="1"/>
</dbReference>
<dbReference type="EMBL" id="JJMP01000007">
    <property type="protein sequence ID" value="RYC51029.1"/>
    <property type="molecule type" value="Genomic_DNA"/>
</dbReference>
<evidence type="ECO:0000313" key="3">
    <source>
        <dbReference type="EMBL" id="RYC51029.1"/>
    </source>
</evidence>
<dbReference type="SUPFAM" id="SSF51735">
    <property type="entry name" value="NAD(P)-binding Rossmann-fold domains"/>
    <property type="match status" value="1"/>
</dbReference>
<evidence type="ECO:0008006" key="5">
    <source>
        <dbReference type="Google" id="ProtNLM"/>
    </source>
</evidence>
<keyword evidence="2" id="KW-0560">Oxidoreductase</keyword>
<dbReference type="InterPro" id="IPR002347">
    <property type="entry name" value="SDR_fam"/>
</dbReference>
<dbReference type="PANTHER" id="PTHR24320:SF152">
    <property type="entry name" value="SHORT-CHAIN DEHYDROGENASE_REDUCTASE FAMILY PROTEIN"/>
    <property type="match status" value="1"/>
</dbReference>
<dbReference type="InterPro" id="IPR036291">
    <property type="entry name" value="NAD(P)-bd_dom_sf"/>
</dbReference>
<dbReference type="Gene3D" id="3.40.50.720">
    <property type="entry name" value="NAD(P)-binding Rossmann-like Domain"/>
    <property type="match status" value="1"/>
</dbReference>
<dbReference type="Pfam" id="PF00106">
    <property type="entry name" value="adh_short"/>
    <property type="match status" value="1"/>
</dbReference>
<evidence type="ECO:0000256" key="2">
    <source>
        <dbReference type="ARBA" id="ARBA00023002"/>
    </source>
</evidence>
<sequence length="284" mass="31281">METFAMGLRKSYGIKVKVLYMDTSSLASVRAGVDECLKMIDNGEIDALHAIICNAGVRLNGEVSYTEDGYETTYATNYLGHVLLVELLLDTVAENGRIVFTTSGTHDPDTADGKMMGIADKETAIELAHMGKDNTKPISLGKMYATSKLDMIQYAYELDRRLKKMGIRLSSIAYDPGATSGTGFLRNMPKAVRWLAGTSLMHWVMKRSGVTMGDVVFSGKSLARVAVDPSFANGSGKYFQSNDGKLNQRRSSKLSYDKQRGEKLWHDTKTLIHLQPNETSIKLG</sequence>
<gene>
    <name evidence="3" type="ORF">DN53_15435</name>
</gene>
<organism evidence="3 4">
    <name type="scientific">Flagellimonas olearia</name>
    <dbReference type="NCBI Taxonomy" id="552546"/>
    <lineage>
        <taxon>Bacteria</taxon>
        <taxon>Pseudomonadati</taxon>
        <taxon>Bacteroidota</taxon>
        <taxon>Flavobacteriia</taxon>
        <taxon>Flavobacteriales</taxon>
        <taxon>Flavobacteriaceae</taxon>
        <taxon>Flagellimonas</taxon>
    </lineage>
</organism>
<name>A0A444VJT4_9FLAO</name>
<dbReference type="Proteomes" id="UP000290261">
    <property type="component" value="Unassembled WGS sequence"/>
</dbReference>
<accession>A0A444VJT4</accession>
<evidence type="ECO:0000256" key="1">
    <source>
        <dbReference type="ARBA" id="ARBA00006484"/>
    </source>
</evidence>
<protein>
    <recommendedName>
        <fullName evidence="5">SDR family NAD(P)-dependent oxidoreductase</fullName>
    </recommendedName>
</protein>
<comment type="caution">
    <text evidence="3">The sequence shown here is derived from an EMBL/GenBank/DDBJ whole genome shotgun (WGS) entry which is preliminary data.</text>
</comment>
<dbReference type="AlphaFoldDB" id="A0A444VJT4"/>
<evidence type="ECO:0000313" key="4">
    <source>
        <dbReference type="Proteomes" id="UP000290261"/>
    </source>
</evidence>
<dbReference type="GO" id="GO:0016491">
    <property type="term" value="F:oxidoreductase activity"/>
    <property type="evidence" value="ECO:0007669"/>
    <property type="project" value="UniProtKB-KW"/>
</dbReference>
<reference evidence="3 4" key="1">
    <citation type="submission" date="2014-04" db="EMBL/GenBank/DDBJ databases">
        <title>Whole genome of Muricauda olearia.</title>
        <authorList>
            <person name="Zhang X.-H."/>
            <person name="Tang K."/>
        </authorList>
    </citation>
    <scope>NUCLEOTIDE SEQUENCE [LARGE SCALE GENOMIC DNA]</scope>
    <source>
        <strain evidence="3 4">Th120</strain>
    </source>
</reference>
<comment type="similarity">
    <text evidence="1">Belongs to the short-chain dehydrogenases/reductases (SDR) family.</text>
</comment>
<keyword evidence="4" id="KW-1185">Reference proteome</keyword>